<feature type="transmembrane region" description="Helical" evidence="3">
    <location>
        <begin position="139"/>
        <end position="161"/>
    </location>
</feature>
<proteinExistence type="predicted"/>
<dbReference type="GeneID" id="72529811"/>
<dbReference type="InterPro" id="IPR001867">
    <property type="entry name" value="OmpR/PhoB-type_DNA-bd"/>
</dbReference>
<feature type="DNA-binding region" description="OmpR/PhoB-type" evidence="2">
    <location>
        <begin position="8"/>
        <end position="111"/>
    </location>
</feature>
<organism evidence="5 6">
    <name type="scientific">Edwardsiella piscicida</name>
    <dbReference type="NCBI Taxonomy" id="1263550"/>
    <lineage>
        <taxon>Bacteria</taxon>
        <taxon>Pseudomonadati</taxon>
        <taxon>Pseudomonadota</taxon>
        <taxon>Gammaproteobacteria</taxon>
        <taxon>Enterobacterales</taxon>
        <taxon>Hafniaceae</taxon>
        <taxon>Edwardsiella</taxon>
    </lineage>
</organism>
<keyword evidence="3" id="KW-0472">Membrane</keyword>
<evidence type="ECO:0000313" key="5">
    <source>
        <dbReference type="EMBL" id="WDU90627.1"/>
    </source>
</evidence>
<dbReference type="Gene3D" id="1.10.10.10">
    <property type="entry name" value="Winged helix-like DNA-binding domain superfamily/Winged helix DNA-binding domain"/>
    <property type="match status" value="1"/>
</dbReference>
<evidence type="ECO:0000256" key="3">
    <source>
        <dbReference type="SAM" id="Phobius"/>
    </source>
</evidence>
<evidence type="ECO:0000256" key="2">
    <source>
        <dbReference type="PROSITE-ProRule" id="PRU01091"/>
    </source>
</evidence>
<dbReference type="InterPro" id="IPR016032">
    <property type="entry name" value="Sig_transdc_resp-reg_C-effctor"/>
</dbReference>
<dbReference type="Proteomes" id="UP001223683">
    <property type="component" value="Chromosome"/>
</dbReference>
<dbReference type="SMART" id="SM00862">
    <property type="entry name" value="Trans_reg_C"/>
    <property type="match status" value="1"/>
</dbReference>
<evidence type="ECO:0000259" key="4">
    <source>
        <dbReference type="PROSITE" id="PS51755"/>
    </source>
</evidence>
<keyword evidence="3" id="KW-0812">Transmembrane</keyword>
<accession>A0AAQ3C295</accession>
<dbReference type="InterPro" id="IPR036388">
    <property type="entry name" value="WH-like_DNA-bd_sf"/>
</dbReference>
<dbReference type="SUPFAM" id="SSF46894">
    <property type="entry name" value="C-terminal effector domain of the bipartite response regulators"/>
    <property type="match status" value="1"/>
</dbReference>
<dbReference type="PROSITE" id="PS51755">
    <property type="entry name" value="OMPR_PHOB"/>
    <property type="match status" value="1"/>
</dbReference>
<dbReference type="AlphaFoldDB" id="A0AAQ3C295"/>
<dbReference type="GO" id="GO:0006355">
    <property type="term" value="P:regulation of DNA-templated transcription"/>
    <property type="evidence" value="ECO:0007669"/>
    <property type="project" value="InterPro"/>
</dbReference>
<protein>
    <submittedName>
        <fullName evidence="5">Winged helix-turn-helix domain-containing protein</fullName>
    </submittedName>
</protein>
<dbReference type="RefSeq" id="WP_012849860.1">
    <property type="nucleotide sequence ID" value="NC_013508.1"/>
</dbReference>
<dbReference type="GO" id="GO:0003677">
    <property type="term" value="F:DNA binding"/>
    <property type="evidence" value="ECO:0007669"/>
    <property type="project" value="UniProtKB-UniRule"/>
</dbReference>
<feature type="domain" description="OmpR/PhoB-type" evidence="4">
    <location>
        <begin position="8"/>
        <end position="111"/>
    </location>
</feature>
<keyword evidence="1 2" id="KW-0238">DNA-binding</keyword>
<name>A0AAQ3C295_EDWPI</name>
<dbReference type="EMBL" id="CP118390">
    <property type="protein sequence ID" value="WDU90627.1"/>
    <property type="molecule type" value="Genomic_DNA"/>
</dbReference>
<dbReference type="GO" id="GO:0000160">
    <property type="term" value="P:phosphorelay signal transduction system"/>
    <property type="evidence" value="ECO:0007669"/>
    <property type="project" value="InterPro"/>
</dbReference>
<dbReference type="Pfam" id="PF00486">
    <property type="entry name" value="Trans_reg_C"/>
    <property type="match status" value="1"/>
</dbReference>
<evidence type="ECO:0000256" key="1">
    <source>
        <dbReference type="ARBA" id="ARBA00023125"/>
    </source>
</evidence>
<sequence length="251" mass="28709">MLMFKGLAGMYRLNENVLYNEQEAELKATVDGDAILLAPSANRLLHLLILNQGIPVTRDTLFKLVWDDHGLRSSNANLNQYISLLRRQLFDVGLPKDTIVTIPKIGFMIDKTIAITLIQESPPLKLFPEKGKDKTKQKLNTTIISICTGLFLLSFLAIFFVSKNEQQLPKFKFQPITNNTIECNIYSLSNTTTFLSNASELKRLKDCNASFDYFIYFNHEQKGRELISWCKKDPENSNAFIYCKNESRNVI</sequence>
<dbReference type="CDD" id="cd00383">
    <property type="entry name" value="trans_reg_C"/>
    <property type="match status" value="1"/>
</dbReference>
<keyword evidence="3" id="KW-1133">Transmembrane helix</keyword>
<reference evidence="5" key="1">
    <citation type="submission" date="2022-10" db="EMBL/GenBank/DDBJ databases">
        <title>Complete genome of Ep21-8.</title>
        <authorList>
            <person name="Kang Y.-R."/>
            <person name="Kim D.-H."/>
        </authorList>
    </citation>
    <scope>NUCLEOTIDE SEQUENCE</scope>
    <source>
        <strain evidence="5">Ep21-8</strain>
    </source>
</reference>
<evidence type="ECO:0000313" key="6">
    <source>
        <dbReference type="Proteomes" id="UP001223683"/>
    </source>
</evidence>
<gene>
    <name evidence="5" type="ORF">PWJ79_14585</name>
</gene>